<evidence type="ECO:0000256" key="1">
    <source>
        <dbReference type="SAM" id="MobiDB-lite"/>
    </source>
</evidence>
<feature type="region of interest" description="Disordered" evidence="1">
    <location>
        <begin position="593"/>
        <end position="624"/>
    </location>
</feature>
<protein>
    <submittedName>
        <fullName evidence="2">Uncharacterized protein</fullName>
    </submittedName>
</protein>
<name>A0ABU1AQ81_9BACT</name>
<sequence>MKARQNAMMALQMAIGQLQKTAGPDQRISARADINASNTGNPNWIGIWDARAVDPSDPTQIIDSSSSLEPSHATAPANNEPLVWLVNGAEDINNGLSPDQPAVADPSFDNENIWLVHNLLDQSIPESIKLQTSPIDESGNYAYWVDDLGIKASVQMTSSSPEPTSGSDEHVQQLTTVPTFGSELISGFSDLFQLLRSSSSNAVDFQKSLERVVFYDQLENLSAADDRLTPESMAANFANINTVGSYGVLVDTLRGGLRRDLSYVLNNNTGLNTSPIATEVGSGVRIPFGNKDSNGLDRLPSPGPVGEIAPQSSWTGSSEVLPPTWDLVRSFLSNRPNSSGAMAPVAAPFPVLDNWNIEPSTTHAILPIVTMVEFRFGLDISGANYSYAIEPNIVLCNPYNVTLNAADYSVIFTPVYSSAPSIPFTISPTTPTQSIPDLSFATHLGSSELAFNITDSLAPGEVKIYSLPADTFYTTSSGGVISLSPGYSAASILIDTGVAIDPTLTASSTSKIELQEISQFHPKISLAVGHASAGNLPVPSITARYIETEPKRMDIKYDKDAPSTKQTKPYARMDGTMDPRTLITFRLSMTTPSNGYLTSGNQPGSQNHQLPGNHPARRSDGGTVSEIDAGMRSLIDSNPRAVISQRLGGWDNTPIYHFESYRDADYTIPVSFDLIHAYWGGSIEGDGNGSSQVVLFDIPRVNDPITSIGQLAHVNWGTGGKHPTYPLGNSYASIFYNANTPDFSFALNEALWDRFFFSTLPSTGLDNRPNKLANTRLDYYDPEESADLSALEGNQAYQLAASRLLIKGAFNINSTSVEAWTAFLGSIPRSDYAYELPLNGANTTDTNVRPYLRLRRTHGMDPTAHLNELYEWSGYRDISDDQIRTIAGEVVNAIRQRGRPARSLAEFLNRDLNYPSDDTRNQKGILQAAIDNVMNQDDPTRTGDGQDALNDLPGIVGATSLSNALTVETTLLNADNPDAARGKLRATGAPGFVMQNDLITPLAPAMSARSDTFRIRTYGDARNSVTGKVSAKIWCEAYVQRVPEYVGGEAPETQTADLAAGSISDQFGRRFVITHVRWLTENDI</sequence>
<organism evidence="2 3">
    <name type="scientific">Thalassobacterium maritimum</name>
    <dbReference type="NCBI Taxonomy" id="3041265"/>
    <lineage>
        <taxon>Bacteria</taxon>
        <taxon>Pseudomonadati</taxon>
        <taxon>Verrucomicrobiota</taxon>
        <taxon>Opitutia</taxon>
        <taxon>Puniceicoccales</taxon>
        <taxon>Coraliomargaritaceae</taxon>
        <taxon>Thalassobacterium</taxon>
    </lineage>
</organism>
<evidence type="ECO:0000313" key="3">
    <source>
        <dbReference type="Proteomes" id="UP001225316"/>
    </source>
</evidence>
<dbReference type="Proteomes" id="UP001225316">
    <property type="component" value="Unassembled WGS sequence"/>
</dbReference>
<accession>A0ABU1AQ81</accession>
<proteinExistence type="predicted"/>
<feature type="compositionally biased region" description="Polar residues" evidence="1">
    <location>
        <begin position="593"/>
        <end position="610"/>
    </location>
</feature>
<gene>
    <name evidence="2" type="ORF">QEH52_02355</name>
</gene>
<evidence type="ECO:0000313" key="2">
    <source>
        <dbReference type="EMBL" id="MDQ8206333.1"/>
    </source>
</evidence>
<dbReference type="EMBL" id="JARXHW010000003">
    <property type="protein sequence ID" value="MDQ8206333.1"/>
    <property type="molecule type" value="Genomic_DNA"/>
</dbReference>
<dbReference type="RefSeq" id="WP_308948373.1">
    <property type="nucleotide sequence ID" value="NZ_JARXHW010000003.1"/>
</dbReference>
<keyword evidence="3" id="KW-1185">Reference proteome</keyword>
<comment type="caution">
    <text evidence="2">The sequence shown here is derived from an EMBL/GenBank/DDBJ whole genome shotgun (WGS) entry which is preliminary data.</text>
</comment>
<reference evidence="2 3" key="1">
    <citation type="submission" date="2023-04" db="EMBL/GenBank/DDBJ databases">
        <title>A novel bacteria isolated from coastal sediment.</title>
        <authorList>
            <person name="Liu X.-J."/>
            <person name="Du Z.-J."/>
        </authorList>
    </citation>
    <scope>NUCLEOTIDE SEQUENCE [LARGE SCALE GENOMIC DNA]</scope>
    <source>
        <strain evidence="2 3">SDUM461003</strain>
    </source>
</reference>